<reference evidence="1" key="1">
    <citation type="submission" date="2023-08" db="EMBL/GenBank/DDBJ databases">
        <authorList>
            <person name="Chen Y."/>
            <person name="Shah S."/>
            <person name="Dougan E. K."/>
            <person name="Thang M."/>
            <person name="Chan C."/>
        </authorList>
    </citation>
    <scope>NUCLEOTIDE SEQUENCE</scope>
</reference>
<dbReference type="EMBL" id="CAUJNA010000701">
    <property type="protein sequence ID" value="CAJ1380303.1"/>
    <property type="molecule type" value="Genomic_DNA"/>
</dbReference>
<evidence type="ECO:0000313" key="1">
    <source>
        <dbReference type="EMBL" id="CAJ1380303.1"/>
    </source>
</evidence>
<dbReference type="AlphaFoldDB" id="A0AA36I4Z1"/>
<dbReference type="Proteomes" id="UP001178507">
    <property type="component" value="Unassembled WGS sequence"/>
</dbReference>
<protein>
    <submittedName>
        <fullName evidence="1">Uncharacterized protein</fullName>
    </submittedName>
</protein>
<keyword evidence="2" id="KW-1185">Reference proteome</keyword>
<proteinExistence type="predicted"/>
<evidence type="ECO:0000313" key="2">
    <source>
        <dbReference type="Proteomes" id="UP001178507"/>
    </source>
</evidence>
<sequence length="60" mass="6606">MVQVHTAGAAGLLLVGHHHRRRLGPQLVLRMRCAFEDLAARWPPPGLSSHRYGASDDHEG</sequence>
<organism evidence="1 2">
    <name type="scientific">Effrenium voratum</name>
    <dbReference type="NCBI Taxonomy" id="2562239"/>
    <lineage>
        <taxon>Eukaryota</taxon>
        <taxon>Sar</taxon>
        <taxon>Alveolata</taxon>
        <taxon>Dinophyceae</taxon>
        <taxon>Suessiales</taxon>
        <taxon>Symbiodiniaceae</taxon>
        <taxon>Effrenium</taxon>
    </lineage>
</organism>
<gene>
    <name evidence="1" type="ORF">EVOR1521_LOCUS8276</name>
</gene>
<comment type="caution">
    <text evidence="1">The sequence shown here is derived from an EMBL/GenBank/DDBJ whole genome shotgun (WGS) entry which is preliminary data.</text>
</comment>
<accession>A0AA36I4Z1</accession>
<name>A0AA36I4Z1_9DINO</name>